<dbReference type="PANTHER" id="PTHR11062:SF281">
    <property type="entry name" value="EXOSTOSIN-LIKE 2"/>
    <property type="match status" value="1"/>
</dbReference>
<feature type="domain" description="Exostosin GT47" evidence="2">
    <location>
        <begin position="21"/>
        <end position="83"/>
    </location>
</feature>
<sequence length="169" mass="18616">MGAQGTEDLKFGDGATLEAVMHEAYGDSRFCFVPRGKSGWSLRFFEVLFAGCIPVMISDKWELPFEDFLDVTRFVIKWPSTQIGPQLLSYLRSLPDSVVQNYMDEAAALCYWQNGYGAGSLAALVLLPAKGSDAPNVSMLKDVLRDGIEVAIKSNCNNPTASFRFTGDR</sequence>
<keyword evidence="4" id="KW-1185">Reference proteome</keyword>
<proteinExistence type="inferred from homology"/>
<dbReference type="EMBL" id="LSRX01000248">
    <property type="protein sequence ID" value="OLQ03031.1"/>
    <property type="molecule type" value="Genomic_DNA"/>
</dbReference>
<evidence type="ECO:0000313" key="3">
    <source>
        <dbReference type="EMBL" id="OLQ03031.1"/>
    </source>
</evidence>
<name>A0A1Q9E6J3_SYMMI</name>
<dbReference type="PANTHER" id="PTHR11062">
    <property type="entry name" value="EXOSTOSIN HEPARAN SULFATE GLYCOSYLTRANSFERASE -RELATED"/>
    <property type="match status" value="1"/>
</dbReference>
<dbReference type="InterPro" id="IPR040911">
    <property type="entry name" value="Exostosin_GT47"/>
</dbReference>
<dbReference type="OrthoDB" id="407184at2759"/>
<accession>A0A1Q9E6J3</accession>
<evidence type="ECO:0000256" key="1">
    <source>
        <dbReference type="ARBA" id="ARBA00010271"/>
    </source>
</evidence>
<evidence type="ECO:0000313" key="4">
    <source>
        <dbReference type="Proteomes" id="UP000186817"/>
    </source>
</evidence>
<protein>
    <submittedName>
        <fullName evidence="3">Putative glycosyltransferase</fullName>
    </submittedName>
</protein>
<organism evidence="3 4">
    <name type="scientific">Symbiodinium microadriaticum</name>
    <name type="common">Dinoflagellate</name>
    <name type="synonym">Zooxanthella microadriatica</name>
    <dbReference type="NCBI Taxonomy" id="2951"/>
    <lineage>
        <taxon>Eukaryota</taxon>
        <taxon>Sar</taxon>
        <taxon>Alveolata</taxon>
        <taxon>Dinophyceae</taxon>
        <taxon>Suessiales</taxon>
        <taxon>Symbiodiniaceae</taxon>
        <taxon>Symbiodinium</taxon>
    </lineage>
</organism>
<keyword evidence="3" id="KW-0808">Transferase</keyword>
<dbReference type="Pfam" id="PF03016">
    <property type="entry name" value="Exostosin_GT47"/>
    <property type="match status" value="1"/>
</dbReference>
<comment type="caution">
    <text evidence="3">The sequence shown here is derived from an EMBL/GenBank/DDBJ whole genome shotgun (WGS) entry which is preliminary data.</text>
</comment>
<evidence type="ECO:0000259" key="2">
    <source>
        <dbReference type="Pfam" id="PF03016"/>
    </source>
</evidence>
<reference evidence="3 4" key="1">
    <citation type="submission" date="2016-02" db="EMBL/GenBank/DDBJ databases">
        <title>Genome analysis of coral dinoflagellate symbionts highlights evolutionary adaptations to a symbiotic lifestyle.</title>
        <authorList>
            <person name="Aranda M."/>
            <person name="Li Y."/>
            <person name="Liew Y.J."/>
            <person name="Baumgarten S."/>
            <person name="Simakov O."/>
            <person name="Wilson M."/>
            <person name="Piel J."/>
            <person name="Ashoor H."/>
            <person name="Bougouffa S."/>
            <person name="Bajic V.B."/>
            <person name="Ryu T."/>
            <person name="Ravasi T."/>
            <person name="Bayer T."/>
            <person name="Micklem G."/>
            <person name="Kim H."/>
            <person name="Bhak J."/>
            <person name="Lajeunesse T.C."/>
            <person name="Voolstra C.R."/>
        </authorList>
    </citation>
    <scope>NUCLEOTIDE SEQUENCE [LARGE SCALE GENOMIC DNA]</scope>
    <source>
        <strain evidence="3 4">CCMP2467</strain>
    </source>
</reference>
<dbReference type="Proteomes" id="UP000186817">
    <property type="component" value="Unassembled WGS sequence"/>
</dbReference>
<comment type="similarity">
    <text evidence="1">Belongs to the glycosyltransferase 47 family.</text>
</comment>
<dbReference type="AlphaFoldDB" id="A0A1Q9E6J3"/>
<dbReference type="InterPro" id="IPR004263">
    <property type="entry name" value="Exostosin"/>
</dbReference>
<dbReference type="GO" id="GO:0016757">
    <property type="term" value="F:glycosyltransferase activity"/>
    <property type="evidence" value="ECO:0007669"/>
    <property type="project" value="InterPro"/>
</dbReference>
<gene>
    <name evidence="3" type="ORF">AK812_SmicGene14079</name>
</gene>